<reference evidence="2 3" key="1">
    <citation type="submission" date="2024-09" db="EMBL/GenBank/DDBJ databases">
        <authorList>
            <person name="Sun Q."/>
            <person name="Mori K."/>
        </authorList>
    </citation>
    <scope>NUCLEOTIDE SEQUENCE [LARGE SCALE GENOMIC DNA]</scope>
    <source>
        <strain evidence="2 3">JCM 1334</strain>
    </source>
</reference>
<evidence type="ECO:0000313" key="2">
    <source>
        <dbReference type="EMBL" id="MFB9818600.1"/>
    </source>
</evidence>
<dbReference type="EMBL" id="JBHMBC010000007">
    <property type="protein sequence ID" value="MFB9818600.1"/>
    <property type="molecule type" value="Genomic_DNA"/>
</dbReference>
<organism evidence="2 3">
    <name type="scientific">Arthrobacter ramosus</name>
    <dbReference type="NCBI Taxonomy" id="1672"/>
    <lineage>
        <taxon>Bacteria</taxon>
        <taxon>Bacillati</taxon>
        <taxon>Actinomycetota</taxon>
        <taxon>Actinomycetes</taxon>
        <taxon>Micrococcales</taxon>
        <taxon>Micrococcaceae</taxon>
        <taxon>Arthrobacter</taxon>
    </lineage>
</organism>
<feature type="transmembrane region" description="Helical" evidence="1">
    <location>
        <begin position="12"/>
        <end position="29"/>
    </location>
</feature>
<keyword evidence="1" id="KW-0472">Membrane</keyword>
<dbReference type="Proteomes" id="UP001589702">
    <property type="component" value="Unassembled WGS sequence"/>
</dbReference>
<dbReference type="RefSeq" id="WP_234748922.1">
    <property type="nucleotide sequence ID" value="NZ_BAAAWN010000001.1"/>
</dbReference>
<evidence type="ECO:0000256" key="1">
    <source>
        <dbReference type="SAM" id="Phobius"/>
    </source>
</evidence>
<accession>A0ABV5XXM6</accession>
<proteinExistence type="predicted"/>
<protein>
    <submittedName>
        <fullName evidence="2">Uncharacterized protein</fullName>
    </submittedName>
</protein>
<keyword evidence="3" id="KW-1185">Reference proteome</keyword>
<gene>
    <name evidence="2" type="ORF">ACFFP1_03685</name>
</gene>
<keyword evidence="1" id="KW-0812">Transmembrane</keyword>
<name>A0ABV5XXM6_ARTRM</name>
<feature type="transmembrane region" description="Helical" evidence="1">
    <location>
        <begin position="144"/>
        <end position="166"/>
    </location>
</feature>
<comment type="caution">
    <text evidence="2">The sequence shown here is derived from an EMBL/GenBank/DDBJ whole genome shotgun (WGS) entry which is preliminary data.</text>
</comment>
<feature type="transmembrane region" description="Helical" evidence="1">
    <location>
        <begin position="82"/>
        <end position="99"/>
    </location>
</feature>
<sequence length="183" mass="19685">MRVIRNAKPVSIVAGSTLVLEGCVGMWLAATAPAGPENGRIVLLSFFFAVVALIWGVVILSWRFWSKPMVLVRAQAADAIPVIWPLAVVSSPLLSAPGFSDPANPSLWMGGLLLASVAISVVPAEKAALLDIPPLRPGHFLDWLRWQNFGAGSLWVSGFFTATYFLDSRRPTSSSKTSIGQKR</sequence>
<feature type="transmembrane region" description="Helical" evidence="1">
    <location>
        <begin position="41"/>
        <end position="62"/>
    </location>
</feature>
<keyword evidence="1" id="KW-1133">Transmembrane helix</keyword>
<evidence type="ECO:0000313" key="3">
    <source>
        <dbReference type="Proteomes" id="UP001589702"/>
    </source>
</evidence>